<dbReference type="HOGENOM" id="CLU_2590586_0_0_1"/>
<evidence type="ECO:0000313" key="1">
    <source>
        <dbReference type="EMBL" id="KIM90305.1"/>
    </source>
</evidence>
<reference evidence="1 2" key="1">
    <citation type="submission" date="2014-04" db="EMBL/GenBank/DDBJ databases">
        <authorList>
            <consortium name="DOE Joint Genome Institute"/>
            <person name="Kuo A."/>
            <person name="Tarkka M."/>
            <person name="Buscot F."/>
            <person name="Kohler A."/>
            <person name="Nagy L.G."/>
            <person name="Floudas D."/>
            <person name="Copeland A."/>
            <person name="Barry K.W."/>
            <person name="Cichocki N."/>
            <person name="Veneault-Fourrey C."/>
            <person name="LaButti K."/>
            <person name="Lindquist E.A."/>
            <person name="Lipzen A."/>
            <person name="Lundell T."/>
            <person name="Morin E."/>
            <person name="Murat C."/>
            <person name="Sun H."/>
            <person name="Tunlid A."/>
            <person name="Henrissat B."/>
            <person name="Grigoriev I.V."/>
            <person name="Hibbett D.S."/>
            <person name="Martin F."/>
            <person name="Nordberg H.P."/>
            <person name="Cantor M.N."/>
            <person name="Hua S.X."/>
        </authorList>
    </citation>
    <scope>NUCLEOTIDE SEQUENCE [LARGE SCALE GENOMIC DNA]</scope>
    <source>
        <strain evidence="1 2">F 1598</strain>
    </source>
</reference>
<sequence>MVMHPLWDAPVTTLWRSSIDDGGFVLFHSVIYIPSHRLWDRDTSRLASYQRESAASLNPEDLWGPYRDIKFCVCLLILRL</sequence>
<dbReference type="Proteomes" id="UP000054166">
    <property type="component" value="Unassembled WGS sequence"/>
</dbReference>
<accession>A0A0C3G1V8</accession>
<gene>
    <name evidence="1" type="ORF">PILCRDRAFT_179344</name>
</gene>
<protein>
    <submittedName>
        <fullName evidence="1">Uncharacterized protein</fullName>
    </submittedName>
</protein>
<proteinExistence type="predicted"/>
<name>A0A0C3G1V8_PILCF</name>
<dbReference type="EMBL" id="KN832973">
    <property type="protein sequence ID" value="KIM90305.1"/>
    <property type="molecule type" value="Genomic_DNA"/>
</dbReference>
<dbReference type="AlphaFoldDB" id="A0A0C3G1V8"/>
<organism evidence="1 2">
    <name type="scientific">Piloderma croceum (strain F 1598)</name>
    <dbReference type="NCBI Taxonomy" id="765440"/>
    <lineage>
        <taxon>Eukaryota</taxon>
        <taxon>Fungi</taxon>
        <taxon>Dikarya</taxon>
        <taxon>Basidiomycota</taxon>
        <taxon>Agaricomycotina</taxon>
        <taxon>Agaricomycetes</taxon>
        <taxon>Agaricomycetidae</taxon>
        <taxon>Atheliales</taxon>
        <taxon>Atheliaceae</taxon>
        <taxon>Piloderma</taxon>
    </lineage>
</organism>
<evidence type="ECO:0000313" key="2">
    <source>
        <dbReference type="Proteomes" id="UP000054166"/>
    </source>
</evidence>
<reference evidence="2" key="2">
    <citation type="submission" date="2015-01" db="EMBL/GenBank/DDBJ databases">
        <title>Evolutionary Origins and Diversification of the Mycorrhizal Mutualists.</title>
        <authorList>
            <consortium name="DOE Joint Genome Institute"/>
            <consortium name="Mycorrhizal Genomics Consortium"/>
            <person name="Kohler A."/>
            <person name="Kuo A."/>
            <person name="Nagy L.G."/>
            <person name="Floudas D."/>
            <person name="Copeland A."/>
            <person name="Barry K.W."/>
            <person name="Cichocki N."/>
            <person name="Veneault-Fourrey C."/>
            <person name="LaButti K."/>
            <person name="Lindquist E.A."/>
            <person name="Lipzen A."/>
            <person name="Lundell T."/>
            <person name="Morin E."/>
            <person name="Murat C."/>
            <person name="Riley R."/>
            <person name="Ohm R."/>
            <person name="Sun H."/>
            <person name="Tunlid A."/>
            <person name="Henrissat B."/>
            <person name="Grigoriev I.V."/>
            <person name="Hibbett D.S."/>
            <person name="Martin F."/>
        </authorList>
    </citation>
    <scope>NUCLEOTIDE SEQUENCE [LARGE SCALE GENOMIC DNA]</scope>
    <source>
        <strain evidence="2">F 1598</strain>
    </source>
</reference>
<dbReference type="InParanoid" id="A0A0C3G1V8"/>
<keyword evidence="2" id="KW-1185">Reference proteome</keyword>